<reference evidence="3 4" key="1">
    <citation type="journal article" date="2018" name="Front. Plant Sci.">
        <title>Red Clover (Trifolium pratense) and Zigzag Clover (T. medium) - A Picture of Genomic Similarities and Differences.</title>
        <authorList>
            <person name="Dluhosova J."/>
            <person name="Istvanek J."/>
            <person name="Nedelnik J."/>
            <person name="Repkova J."/>
        </authorList>
    </citation>
    <scope>NUCLEOTIDE SEQUENCE [LARGE SCALE GENOMIC DNA]</scope>
    <source>
        <strain evidence="4">cv. 10/8</strain>
        <tissue evidence="3">Leaf</tissue>
    </source>
</reference>
<sequence length="63" mass="7087">IELVDFTHLSEFRADAHPAIWLGRKDAVAIWGQDCMHWCLPGVPDTWVDILSQLILDGLGSTR</sequence>
<dbReference type="GO" id="GO:0016413">
    <property type="term" value="F:O-acetyltransferase activity"/>
    <property type="evidence" value="ECO:0007669"/>
    <property type="project" value="InterPro"/>
</dbReference>
<dbReference type="EMBL" id="LXQA010014486">
    <property type="protein sequence ID" value="MCH88605.1"/>
    <property type="molecule type" value="Genomic_DNA"/>
</dbReference>
<evidence type="ECO:0000256" key="1">
    <source>
        <dbReference type="ARBA" id="ARBA00007727"/>
    </source>
</evidence>
<accession>A0A392MND1</accession>
<dbReference type="GO" id="GO:0005794">
    <property type="term" value="C:Golgi apparatus"/>
    <property type="evidence" value="ECO:0007669"/>
    <property type="project" value="TreeGrafter"/>
</dbReference>
<organism evidence="3 4">
    <name type="scientific">Trifolium medium</name>
    <dbReference type="NCBI Taxonomy" id="97028"/>
    <lineage>
        <taxon>Eukaryota</taxon>
        <taxon>Viridiplantae</taxon>
        <taxon>Streptophyta</taxon>
        <taxon>Embryophyta</taxon>
        <taxon>Tracheophyta</taxon>
        <taxon>Spermatophyta</taxon>
        <taxon>Magnoliopsida</taxon>
        <taxon>eudicotyledons</taxon>
        <taxon>Gunneridae</taxon>
        <taxon>Pentapetalae</taxon>
        <taxon>rosids</taxon>
        <taxon>fabids</taxon>
        <taxon>Fabales</taxon>
        <taxon>Fabaceae</taxon>
        <taxon>Papilionoideae</taxon>
        <taxon>50 kb inversion clade</taxon>
        <taxon>NPAAA clade</taxon>
        <taxon>Hologalegina</taxon>
        <taxon>IRL clade</taxon>
        <taxon>Trifolieae</taxon>
        <taxon>Trifolium</taxon>
    </lineage>
</organism>
<evidence type="ECO:0000313" key="3">
    <source>
        <dbReference type="EMBL" id="MCH88605.1"/>
    </source>
</evidence>
<feature type="non-terminal residue" evidence="3">
    <location>
        <position position="1"/>
    </location>
</feature>
<feature type="domain" description="Trichome birefringence-like C-terminal" evidence="2">
    <location>
        <begin position="1"/>
        <end position="53"/>
    </location>
</feature>
<dbReference type="PANTHER" id="PTHR32285:SF23">
    <property type="entry name" value="PROTEIN TRICHOME BIREFRINGENCE-LIKE 12"/>
    <property type="match status" value="1"/>
</dbReference>
<name>A0A392MND1_9FABA</name>
<evidence type="ECO:0000259" key="2">
    <source>
        <dbReference type="Pfam" id="PF13839"/>
    </source>
</evidence>
<dbReference type="InterPro" id="IPR026057">
    <property type="entry name" value="TBL_C"/>
</dbReference>
<comment type="similarity">
    <text evidence="1">Belongs to the PC-esterase family. TBL subfamily.</text>
</comment>
<dbReference type="InterPro" id="IPR029962">
    <property type="entry name" value="TBL"/>
</dbReference>
<proteinExistence type="inferred from homology"/>
<protein>
    <submittedName>
        <fullName evidence="3">Pmr5/Cas1p GDSL/SGNH-like acyl-esterase family protein</fullName>
    </submittedName>
</protein>
<dbReference type="PANTHER" id="PTHR32285">
    <property type="entry name" value="PROTEIN TRICHOME BIREFRINGENCE-LIKE 9-RELATED"/>
    <property type="match status" value="1"/>
</dbReference>
<comment type="caution">
    <text evidence="3">The sequence shown here is derived from an EMBL/GenBank/DDBJ whole genome shotgun (WGS) entry which is preliminary data.</text>
</comment>
<keyword evidence="4" id="KW-1185">Reference proteome</keyword>
<evidence type="ECO:0000313" key="4">
    <source>
        <dbReference type="Proteomes" id="UP000265520"/>
    </source>
</evidence>
<gene>
    <name evidence="3" type="ORF">A2U01_0009496</name>
</gene>
<dbReference type="Proteomes" id="UP000265520">
    <property type="component" value="Unassembled WGS sequence"/>
</dbReference>
<dbReference type="Pfam" id="PF13839">
    <property type="entry name" value="PC-Esterase"/>
    <property type="match status" value="1"/>
</dbReference>
<dbReference type="AlphaFoldDB" id="A0A392MND1"/>